<evidence type="ECO:0000313" key="12">
    <source>
        <dbReference type="Proteomes" id="UP000269669"/>
    </source>
</evidence>
<keyword evidence="8" id="KW-1133">Transmembrane helix</keyword>
<dbReference type="Proteomes" id="UP000269669">
    <property type="component" value="Unassembled WGS sequence"/>
</dbReference>
<protein>
    <recommendedName>
        <fullName evidence="10">Flagellar protein FliL</fullName>
    </recommendedName>
</protein>
<keyword evidence="4 10" id="KW-1003">Cell membrane</keyword>
<dbReference type="EMBL" id="RSDW01000001">
    <property type="protein sequence ID" value="RSL19462.1"/>
    <property type="molecule type" value="Genomic_DNA"/>
</dbReference>
<comment type="function">
    <text evidence="1 10">Controls the rotational direction of flagella during chemotaxis.</text>
</comment>
<evidence type="ECO:0000256" key="10">
    <source>
        <dbReference type="RuleBase" id="RU364125"/>
    </source>
</evidence>
<dbReference type="InterPro" id="IPR005503">
    <property type="entry name" value="FliL"/>
</dbReference>
<dbReference type="GO" id="GO:0005886">
    <property type="term" value="C:plasma membrane"/>
    <property type="evidence" value="ECO:0007669"/>
    <property type="project" value="UniProtKB-SubCell"/>
</dbReference>
<keyword evidence="11" id="KW-0966">Cell projection</keyword>
<evidence type="ECO:0000313" key="11">
    <source>
        <dbReference type="EMBL" id="RSL19462.1"/>
    </source>
</evidence>
<reference evidence="11 12" key="1">
    <citation type="submission" date="2018-12" db="EMBL/GenBank/DDBJ databases">
        <title>Sequencing of bacterial isolates from soil warming experiment in Harvard Forest, Massachusetts, USA.</title>
        <authorList>
            <person name="Deangelis K."/>
        </authorList>
    </citation>
    <scope>NUCLEOTIDE SEQUENCE [LARGE SCALE GENOMIC DNA]</scope>
    <source>
        <strain evidence="11 12">EB153</strain>
    </source>
</reference>
<keyword evidence="6" id="KW-0812">Transmembrane</keyword>
<evidence type="ECO:0000256" key="9">
    <source>
        <dbReference type="ARBA" id="ARBA00023136"/>
    </source>
</evidence>
<evidence type="ECO:0000256" key="4">
    <source>
        <dbReference type="ARBA" id="ARBA00022475"/>
    </source>
</evidence>
<name>A0A428MRD7_9BACT</name>
<comment type="subcellular location">
    <subcellularLocation>
        <location evidence="2">Cell membrane</location>
        <topology evidence="2">Single-pass membrane protein</topology>
    </subcellularLocation>
</comment>
<dbReference type="PANTHER" id="PTHR35091:SF2">
    <property type="entry name" value="FLAGELLAR PROTEIN FLIL"/>
    <property type="match status" value="1"/>
</dbReference>
<dbReference type="GO" id="GO:0006935">
    <property type="term" value="P:chemotaxis"/>
    <property type="evidence" value="ECO:0007669"/>
    <property type="project" value="UniProtKB-KW"/>
</dbReference>
<evidence type="ECO:0000256" key="2">
    <source>
        <dbReference type="ARBA" id="ARBA00004162"/>
    </source>
</evidence>
<organism evidence="11 12">
    <name type="scientific">Edaphobacter aggregans</name>
    <dbReference type="NCBI Taxonomy" id="570835"/>
    <lineage>
        <taxon>Bacteria</taxon>
        <taxon>Pseudomonadati</taxon>
        <taxon>Acidobacteriota</taxon>
        <taxon>Terriglobia</taxon>
        <taxon>Terriglobales</taxon>
        <taxon>Acidobacteriaceae</taxon>
        <taxon>Edaphobacter</taxon>
    </lineage>
</organism>
<keyword evidence="12" id="KW-1185">Reference proteome</keyword>
<dbReference type="GO" id="GO:0009425">
    <property type="term" value="C:bacterial-type flagellum basal body"/>
    <property type="evidence" value="ECO:0007669"/>
    <property type="project" value="InterPro"/>
</dbReference>
<evidence type="ECO:0000256" key="7">
    <source>
        <dbReference type="ARBA" id="ARBA00022779"/>
    </source>
</evidence>
<proteinExistence type="inferred from homology"/>
<evidence type="ECO:0000256" key="5">
    <source>
        <dbReference type="ARBA" id="ARBA00022500"/>
    </source>
</evidence>
<sequence>MVAVVVGIVVATAGVSGFVYLLARSGHLPMPVAAAAKAEPSGPSATRALVLDSLLVNLADSGGSAYLRVGMTLRVVDVVEKSGAKKDNKAVDEKMSKDVEAAVRDTALTVLGRQTSEGLLAPDGKEKLKIELKAAMAKHNADLKIEDLFFTEFLVQR</sequence>
<dbReference type="PANTHER" id="PTHR35091">
    <property type="entry name" value="FLAGELLAR PROTEIN FLIL"/>
    <property type="match status" value="1"/>
</dbReference>
<comment type="caution">
    <text evidence="11">The sequence shown here is derived from an EMBL/GenBank/DDBJ whole genome shotgun (WGS) entry which is preliminary data.</text>
</comment>
<keyword evidence="11" id="KW-0282">Flagellum</keyword>
<evidence type="ECO:0000256" key="8">
    <source>
        <dbReference type="ARBA" id="ARBA00022989"/>
    </source>
</evidence>
<gene>
    <name evidence="11" type="ORF">EDE15_5131</name>
</gene>
<evidence type="ECO:0000256" key="6">
    <source>
        <dbReference type="ARBA" id="ARBA00022692"/>
    </source>
</evidence>
<dbReference type="GO" id="GO:0071978">
    <property type="term" value="P:bacterial-type flagellum-dependent swarming motility"/>
    <property type="evidence" value="ECO:0007669"/>
    <property type="project" value="TreeGrafter"/>
</dbReference>
<evidence type="ECO:0000256" key="3">
    <source>
        <dbReference type="ARBA" id="ARBA00008281"/>
    </source>
</evidence>
<comment type="similarity">
    <text evidence="3 10">Belongs to the FliL family.</text>
</comment>
<keyword evidence="7 10" id="KW-0283">Flagellar rotation</keyword>
<keyword evidence="9 10" id="KW-0472">Membrane</keyword>
<dbReference type="AlphaFoldDB" id="A0A428MRD7"/>
<evidence type="ECO:0000256" key="1">
    <source>
        <dbReference type="ARBA" id="ARBA00002254"/>
    </source>
</evidence>
<accession>A0A428MRD7</accession>
<keyword evidence="5 10" id="KW-0145">Chemotaxis</keyword>
<dbReference type="Pfam" id="PF03748">
    <property type="entry name" value="FliL"/>
    <property type="match status" value="1"/>
</dbReference>
<keyword evidence="11" id="KW-0969">Cilium</keyword>